<dbReference type="EnsemblPlants" id="EMT05853">
    <property type="protein sequence ID" value="EMT05853"/>
    <property type="gene ID" value="F775_19791"/>
</dbReference>
<accession>M8BGJ8</accession>
<dbReference type="Pfam" id="PF18052">
    <property type="entry name" value="Rx_N"/>
    <property type="match status" value="2"/>
</dbReference>
<evidence type="ECO:0000256" key="5">
    <source>
        <dbReference type="ARBA" id="ARBA00022821"/>
    </source>
</evidence>
<feature type="domain" description="NB-ARC" evidence="6">
    <location>
        <begin position="184"/>
        <end position="356"/>
    </location>
</feature>
<keyword evidence="4" id="KW-0547">Nucleotide-binding</keyword>
<evidence type="ECO:0000256" key="4">
    <source>
        <dbReference type="ARBA" id="ARBA00022741"/>
    </source>
</evidence>
<dbReference type="PANTHER" id="PTHR33377">
    <property type="entry name" value="OS10G0134700 PROTEIN-RELATED"/>
    <property type="match status" value="1"/>
</dbReference>
<evidence type="ECO:0000256" key="1">
    <source>
        <dbReference type="ARBA" id="ARBA00008894"/>
    </source>
</evidence>
<evidence type="ECO:0000256" key="3">
    <source>
        <dbReference type="ARBA" id="ARBA00022737"/>
    </source>
</evidence>
<dbReference type="GO" id="GO:0043531">
    <property type="term" value="F:ADP binding"/>
    <property type="evidence" value="ECO:0007669"/>
    <property type="project" value="InterPro"/>
</dbReference>
<keyword evidence="5" id="KW-0611">Plant defense</keyword>
<evidence type="ECO:0000259" key="6">
    <source>
        <dbReference type="Pfam" id="PF00931"/>
    </source>
</evidence>
<dbReference type="InterPro" id="IPR002182">
    <property type="entry name" value="NB-ARC"/>
</dbReference>
<proteinExistence type="inferred from homology"/>
<feature type="domain" description="NB-ARC" evidence="6">
    <location>
        <begin position="742"/>
        <end position="915"/>
    </location>
</feature>
<feature type="domain" description="Disease resistance N-terminal" evidence="7">
    <location>
        <begin position="9"/>
        <end position="93"/>
    </location>
</feature>
<feature type="domain" description="Disease resistance N-terminal" evidence="7">
    <location>
        <begin position="568"/>
        <end position="651"/>
    </location>
</feature>
<keyword evidence="2" id="KW-0433">Leucine-rich repeat</keyword>
<dbReference type="SUPFAM" id="SSF52540">
    <property type="entry name" value="P-loop containing nucleoside triphosphate hydrolases"/>
    <property type="match status" value="2"/>
</dbReference>
<dbReference type="ExpressionAtlas" id="M8BGJ8">
    <property type="expression patterns" value="baseline"/>
</dbReference>
<evidence type="ECO:0000256" key="2">
    <source>
        <dbReference type="ARBA" id="ARBA00022614"/>
    </source>
</evidence>
<dbReference type="Gene3D" id="3.40.50.300">
    <property type="entry name" value="P-loop containing nucleotide triphosphate hydrolases"/>
    <property type="match status" value="2"/>
</dbReference>
<organism evidence="8">
    <name type="scientific">Aegilops tauschii</name>
    <name type="common">Tausch's goatgrass</name>
    <name type="synonym">Aegilops squarrosa</name>
    <dbReference type="NCBI Taxonomy" id="37682"/>
    <lineage>
        <taxon>Eukaryota</taxon>
        <taxon>Viridiplantae</taxon>
        <taxon>Streptophyta</taxon>
        <taxon>Embryophyta</taxon>
        <taxon>Tracheophyta</taxon>
        <taxon>Spermatophyta</taxon>
        <taxon>Magnoliopsida</taxon>
        <taxon>Liliopsida</taxon>
        <taxon>Poales</taxon>
        <taxon>Poaceae</taxon>
        <taxon>BOP clade</taxon>
        <taxon>Pooideae</taxon>
        <taxon>Triticodae</taxon>
        <taxon>Triticeae</taxon>
        <taxon>Triticinae</taxon>
        <taxon>Aegilops</taxon>
    </lineage>
</organism>
<protein>
    <submittedName>
        <fullName evidence="8">Putative disease resistance protein RGA1</fullName>
    </submittedName>
</protein>
<keyword evidence="3" id="KW-0677">Repeat</keyword>
<dbReference type="AlphaFoldDB" id="M8BGJ8"/>
<dbReference type="PANTHER" id="PTHR33377:SF98">
    <property type="entry name" value="NB-ARC DOMAIN-CONTAINING PROTEIN"/>
    <property type="match status" value="1"/>
</dbReference>
<dbReference type="InterPro" id="IPR041118">
    <property type="entry name" value="Rx_N"/>
</dbReference>
<reference evidence="8" key="1">
    <citation type="submission" date="2015-06" db="UniProtKB">
        <authorList>
            <consortium name="EnsemblPlants"/>
        </authorList>
    </citation>
    <scope>IDENTIFICATION</scope>
</reference>
<dbReference type="GO" id="GO:0006952">
    <property type="term" value="P:defense response"/>
    <property type="evidence" value="ECO:0007669"/>
    <property type="project" value="UniProtKB-KW"/>
</dbReference>
<dbReference type="InterPro" id="IPR027417">
    <property type="entry name" value="P-loop_NTPase"/>
</dbReference>
<evidence type="ECO:0000259" key="7">
    <source>
        <dbReference type="Pfam" id="PF18052"/>
    </source>
</evidence>
<evidence type="ECO:0000313" key="8">
    <source>
        <dbReference type="EnsemblPlants" id="EMT05853"/>
    </source>
</evidence>
<name>M8BGJ8_AEGTA</name>
<dbReference type="Pfam" id="PF00931">
    <property type="entry name" value="NB-ARC"/>
    <property type="match status" value="2"/>
</dbReference>
<comment type="similarity">
    <text evidence="1">Belongs to the disease resistance NB-LRR family.</text>
</comment>
<sequence>MAELIISAVVGDMVGRVISLLAGRFKGQGCTDAKLRRICHMLVKVHSAVEEAKGRQITNCGTLEWLSELNDGVYQGRYLLDTVRCRDQELEDEHADKVVGQPFSLSLLNPAKRVRVAACAVKSLLSRHDVGVGEDMDRVVEILETVSSDLKEFMMLLRNCQPIHRPLATNIFVEGQMFGRHVEKQRIINFLLHDGGPSTGEKVGVLPIVGDIGVGKTTLAQHVCDDERVRGHFPIILYSNLSYTRAMSRGEAALVLGSRHTVRDAKEFIESLHVLKQKYFTKRFLMVFEDVDADKKQLLEEILLILRHGKHGSRIIITTNSRAIAASMGTVQPISLKVMPHQEYWFFFKAHAFAGRDVEEDPRMLAEGKAIARKLNGSFFGAKIIGGVLKAHPNPQFWRRVVRSNIGGLSLLGDGIEYIADLTENLLPIGADMCKVTISKSPYPSQTELARLVYQASPSAGVVASRGDNGFARVLLCSLLVLLTRYIHKASLDNCNLALDVWNEKYSTQTVFTDGFSISDTSEDKMPRHLSLNCTLRVKHKGWGTRKLANITKLLEEFIMAEVIFSAVVGDMVGRMISLLAGQFKGQQCTEAKLRKICHMLVKVYSAVEEAKGRQITNYGTLEWLSELNDTVYQGRYLLDTVGCREQELEDEHADKVVAQPFSFSLFNPAKRVRVAACAMKRLLSGHDVGVPEAIDRVVEILETVSGDLKEFLMLLQNCQPIQRPLATNIFVEGQMFGRHVEKERIINFLLHDGGPSTRGKLGVLPIVGGMGVGKTTLAQHVCDDERVRNHFPIIVYSNFSYTRAMAQDEAPFVLGSKHAVRDARKFIESLHVLKEKCLTKRFLMVFEDVDTGKKQMLEELLPILRHGKHGSSIIITTNSRAVAASMGTVQPISLKVMPHQEYWFFFKAHAFAGRDVEEDPRMLAAGKVIARKLNGSFFGAKIIGGVLKAHPNPRFWSKVLRSNIGGLFLLGDGIGYIMDLAENLLPIYAGVCKVTICRNPFIFQTELARLEDLYQASPLGDNRFAKALLCRSMLPFELLNYAADCNVRGPDYSAEL</sequence>